<evidence type="ECO:0000313" key="10">
    <source>
        <dbReference type="RefSeq" id="XP_022142607.1"/>
    </source>
</evidence>
<dbReference type="InterPro" id="IPR007146">
    <property type="entry name" value="Sas10/Utp3/C1D"/>
</dbReference>
<dbReference type="GO" id="GO:0005730">
    <property type="term" value="C:nucleolus"/>
    <property type="evidence" value="ECO:0007669"/>
    <property type="project" value="UniProtKB-SubCell"/>
</dbReference>
<comment type="subunit">
    <text evidence="6">Monomer and homodimer.</text>
</comment>
<dbReference type="RefSeq" id="XP_022142600.1">
    <property type="nucleotide sequence ID" value="XM_022286908.1"/>
</dbReference>
<evidence type="ECO:0000313" key="8">
    <source>
        <dbReference type="Proteomes" id="UP000504603"/>
    </source>
</evidence>
<dbReference type="GO" id="GO:0005737">
    <property type="term" value="C:cytoplasm"/>
    <property type="evidence" value="ECO:0007669"/>
    <property type="project" value="UniProtKB-SubCell"/>
</dbReference>
<comment type="subcellular location">
    <subcellularLocation>
        <location evidence="6">Cytoplasm</location>
    </subcellularLocation>
    <subcellularLocation>
        <location evidence="6">Nucleus</location>
        <location evidence="6">Nucleolus</location>
    </subcellularLocation>
    <subcellularLocation>
        <location evidence="1 6">Nucleus</location>
    </subcellularLocation>
</comment>
<protein>
    <recommendedName>
        <fullName evidence="6">Nuclear nucleic acid-binding protein C1D</fullName>
    </recommendedName>
</protein>
<keyword evidence="5 6" id="KW-0539">Nucleus</keyword>
<accession>A0A6J1CLD8</accession>
<dbReference type="KEGG" id="mcha:111012672"/>
<evidence type="ECO:0000313" key="9">
    <source>
        <dbReference type="RefSeq" id="XP_022142600.1"/>
    </source>
</evidence>
<evidence type="ECO:0000256" key="6">
    <source>
        <dbReference type="RuleBase" id="RU368003"/>
    </source>
</evidence>
<keyword evidence="6" id="KW-0963">Cytoplasm</keyword>
<dbReference type="PANTHER" id="PTHR15341:SF3">
    <property type="entry name" value="NUCLEAR NUCLEIC ACID-BINDING PROTEIN C1D"/>
    <property type="match status" value="1"/>
</dbReference>
<dbReference type="GeneID" id="111012672"/>
<evidence type="ECO:0000256" key="3">
    <source>
        <dbReference type="ARBA" id="ARBA00022552"/>
    </source>
</evidence>
<keyword evidence="8" id="KW-1185">Reference proteome</keyword>
<dbReference type="Proteomes" id="UP000504603">
    <property type="component" value="Unplaced"/>
</dbReference>
<organism evidence="8 9">
    <name type="scientific">Momordica charantia</name>
    <name type="common">Bitter gourd</name>
    <name type="synonym">Balsam pear</name>
    <dbReference type="NCBI Taxonomy" id="3673"/>
    <lineage>
        <taxon>Eukaryota</taxon>
        <taxon>Viridiplantae</taxon>
        <taxon>Streptophyta</taxon>
        <taxon>Embryophyta</taxon>
        <taxon>Tracheophyta</taxon>
        <taxon>Spermatophyta</taxon>
        <taxon>Magnoliopsida</taxon>
        <taxon>eudicotyledons</taxon>
        <taxon>Gunneridae</taxon>
        <taxon>Pentapetalae</taxon>
        <taxon>rosids</taxon>
        <taxon>fabids</taxon>
        <taxon>Cucurbitales</taxon>
        <taxon>Cucurbitaceae</taxon>
        <taxon>Momordiceae</taxon>
        <taxon>Momordica</taxon>
    </lineage>
</organism>
<evidence type="ECO:0000256" key="1">
    <source>
        <dbReference type="ARBA" id="ARBA00004123"/>
    </source>
</evidence>
<dbReference type="InterPro" id="IPR011082">
    <property type="entry name" value="Exosome-assoc_fac/DNA_repair"/>
</dbReference>
<keyword evidence="6" id="KW-0238">DNA-binding</keyword>
<dbReference type="RefSeq" id="XP_022142607.1">
    <property type="nucleotide sequence ID" value="XM_022286915.1"/>
</dbReference>
<dbReference type="Pfam" id="PF04000">
    <property type="entry name" value="Sas10_Utp3"/>
    <property type="match status" value="1"/>
</dbReference>
<proteinExistence type="inferred from homology"/>
<gene>
    <name evidence="9 10" type="primary">LOC111012672</name>
</gene>
<feature type="region of interest" description="Disordered" evidence="7">
    <location>
        <begin position="189"/>
        <end position="210"/>
    </location>
</feature>
<dbReference type="PANTHER" id="PTHR15341">
    <property type="entry name" value="SUN-COR STEROID HORMONE RECEPTOR CO-REPRESSOR"/>
    <property type="match status" value="1"/>
</dbReference>
<dbReference type="OrthoDB" id="1421013at2759"/>
<feature type="region of interest" description="Disordered" evidence="7">
    <location>
        <begin position="128"/>
        <end position="173"/>
    </location>
</feature>
<dbReference type="GO" id="GO:0003723">
    <property type="term" value="F:RNA binding"/>
    <property type="evidence" value="ECO:0007669"/>
    <property type="project" value="UniProtKB-UniRule"/>
</dbReference>
<evidence type="ECO:0000256" key="4">
    <source>
        <dbReference type="ARBA" id="ARBA00022884"/>
    </source>
</evidence>
<reference evidence="9 10" key="1">
    <citation type="submission" date="2025-04" db="UniProtKB">
        <authorList>
            <consortium name="RefSeq"/>
        </authorList>
    </citation>
    <scope>IDENTIFICATION</scope>
    <source>
        <strain evidence="9 10">OHB3-1</strain>
    </source>
</reference>
<dbReference type="GO" id="GO:0000460">
    <property type="term" value="P:maturation of 5.8S rRNA"/>
    <property type="evidence" value="ECO:0007669"/>
    <property type="project" value="TreeGrafter"/>
</dbReference>
<keyword evidence="3 6" id="KW-0698">rRNA processing</keyword>
<dbReference type="GO" id="GO:0010468">
    <property type="term" value="P:regulation of gene expression"/>
    <property type="evidence" value="ECO:0007669"/>
    <property type="project" value="TreeGrafter"/>
</dbReference>
<dbReference type="GO" id="GO:0000178">
    <property type="term" value="C:exosome (RNase complex)"/>
    <property type="evidence" value="ECO:0007669"/>
    <property type="project" value="TreeGrafter"/>
</dbReference>
<comment type="function">
    <text evidence="6">Plays a role in the recruitment of the exosome to pre-rRNA to mediate the 3'-5' end processing of the 5.8S rRNA.</text>
</comment>
<name>A0A6J1CLD8_MOMCH</name>
<feature type="compositionally biased region" description="Basic and acidic residues" evidence="7">
    <location>
        <begin position="128"/>
        <end position="144"/>
    </location>
</feature>
<sequence>MEGGVRESAVVPESAMDSVKKTLDNVEEVRTHLISFLSISEPEVLAQMQPLQRAQSMLLLARITTTLFSLKVRCSGVHPDDHPVKSELERLSLYQEKLERFIGLSKAPLRPSTTLNYQAATRFIEHSLPDLTQEQKKSMRDISRGKGPKIKHLERNAQKKRKYQSSEKQSVQTAAKDFLAKAARELLGENNGGFQGPLCGDASDDDLQED</sequence>
<evidence type="ECO:0000256" key="2">
    <source>
        <dbReference type="ARBA" id="ARBA00009154"/>
    </source>
</evidence>
<dbReference type="AlphaFoldDB" id="A0A6J1CLD8"/>
<keyword evidence="4 6" id="KW-0694">RNA-binding</keyword>
<evidence type="ECO:0000256" key="5">
    <source>
        <dbReference type="ARBA" id="ARBA00023242"/>
    </source>
</evidence>
<dbReference type="GO" id="GO:0003677">
    <property type="term" value="F:DNA binding"/>
    <property type="evidence" value="ECO:0007669"/>
    <property type="project" value="UniProtKB-KW"/>
</dbReference>
<evidence type="ECO:0000256" key="7">
    <source>
        <dbReference type="SAM" id="MobiDB-lite"/>
    </source>
</evidence>
<comment type="similarity">
    <text evidence="2 6">Belongs to the C1D family.</text>
</comment>